<evidence type="ECO:0000313" key="3">
    <source>
        <dbReference type="EMBL" id="RUS34344.1"/>
    </source>
</evidence>
<evidence type="ECO:0000256" key="1">
    <source>
        <dbReference type="SAM" id="MobiDB-lite"/>
    </source>
</evidence>
<dbReference type="EMBL" id="RBNJ01000567">
    <property type="protein sequence ID" value="RUS34344.1"/>
    <property type="molecule type" value="Genomic_DNA"/>
</dbReference>
<feature type="non-terminal residue" evidence="3">
    <location>
        <position position="231"/>
    </location>
</feature>
<dbReference type="InterPro" id="IPR035992">
    <property type="entry name" value="Ricin_B-like_lectins"/>
</dbReference>
<sequence length="231" mass="25339">MSTSTTTERQVKFPEGWFYLKNQASSLVLDAEGNLKPFTEIIQWPAKGAEENINQQFGFSPEGHIYAVSKPTLVLGFKVGIFGRREGAHVNLQLQGKTDKKEQQWNFVIPIISKSEKEDDAVSVKSQTPKTATNTEGTFPHDFFFLKSQESGLLLGVEGGSIVAGDKLTVNAKRSKDRNSQLWQFRNGTLINKKSGLALDLEKGSTASGSQTCQNTVADGPSQQWGLTIEG</sequence>
<feature type="region of interest" description="Disordered" evidence="1">
    <location>
        <begin position="206"/>
        <end position="231"/>
    </location>
</feature>
<gene>
    <name evidence="3" type="ORF">BC938DRAFT_481089</name>
</gene>
<comment type="caution">
    <text evidence="3">The sequence shown here is derived from an EMBL/GenBank/DDBJ whole genome shotgun (WGS) entry which is preliminary data.</text>
</comment>
<accession>A0A433QX89</accession>
<evidence type="ECO:0000259" key="2">
    <source>
        <dbReference type="Pfam" id="PF14200"/>
    </source>
</evidence>
<feature type="domain" description="Ricin B lectin" evidence="2">
    <location>
        <begin position="180"/>
        <end position="228"/>
    </location>
</feature>
<organism evidence="3 4">
    <name type="scientific">Jimgerdemannia flammicorona</name>
    <dbReference type="NCBI Taxonomy" id="994334"/>
    <lineage>
        <taxon>Eukaryota</taxon>
        <taxon>Fungi</taxon>
        <taxon>Fungi incertae sedis</taxon>
        <taxon>Mucoromycota</taxon>
        <taxon>Mucoromycotina</taxon>
        <taxon>Endogonomycetes</taxon>
        <taxon>Endogonales</taxon>
        <taxon>Endogonaceae</taxon>
        <taxon>Jimgerdemannia</taxon>
    </lineage>
</organism>
<dbReference type="Gene3D" id="2.80.10.50">
    <property type="match status" value="2"/>
</dbReference>
<dbReference type="InterPro" id="IPR000772">
    <property type="entry name" value="Ricin_B_lectin"/>
</dbReference>
<dbReference type="SUPFAM" id="SSF50370">
    <property type="entry name" value="Ricin B-like lectins"/>
    <property type="match status" value="1"/>
</dbReference>
<proteinExistence type="predicted"/>
<reference evidence="3 4" key="1">
    <citation type="journal article" date="2018" name="New Phytol.">
        <title>Phylogenomics of Endogonaceae and evolution of mycorrhizas within Mucoromycota.</title>
        <authorList>
            <person name="Chang Y."/>
            <person name="Desiro A."/>
            <person name="Na H."/>
            <person name="Sandor L."/>
            <person name="Lipzen A."/>
            <person name="Clum A."/>
            <person name="Barry K."/>
            <person name="Grigoriev I.V."/>
            <person name="Martin F.M."/>
            <person name="Stajich J.E."/>
            <person name="Smith M.E."/>
            <person name="Bonito G."/>
            <person name="Spatafora J.W."/>
        </authorList>
    </citation>
    <scope>NUCLEOTIDE SEQUENCE [LARGE SCALE GENOMIC DNA]</scope>
    <source>
        <strain evidence="3 4">AD002</strain>
    </source>
</reference>
<protein>
    <recommendedName>
        <fullName evidence="2">Ricin B lectin domain-containing protein</fullName>
    </recommendedName>
</protein>
<dbReference type="AlphaFoldDB" id="A0A433QX89"/>
<keyword evidence="4" id="KW-1185">Reference proteome</keyword>
<name>A0A433QX89_9FUNG</name>
<dbReference type="Pfam" id="PF14200">
    <property type="entry name" value="RicinB_lectin_2"/>
    <property type="match status" value="1"/>
</dbReference>
<evidence type="ECO:0000313" key="4">
    <source>
        <dbReference type="Proteomes" id="UP000274822"/>
    </source>
</evidence>
<dbReference type="PROSITE" id="PS50231">
    <property type="entry name" value="RICIN_B_LECTIN"/>
    <property type="match status" value="1"/>
</dbReference>
<dbReference type="Proteomes" id="UP000274822">
    <property type="component" value="Unassembled WGS sequence"/>
</dbReference>